<gene>
    <name evidence="1" type="ORF">ACFFHU_11915</name>
</gene>
<protein>
    <submittedName>
        <fullName evidence="1">Uncharacterized protein</fullName>
    </submittedName>
</protein>
<accession>A0ABV6NVP4</accession>
<dbReference type="RefSeq" id="WP_377338149.1">
    <property type="nucleotide sequence ID" value="NZ_JBHLUE010000008.1"/>
</dbReference>
<keyword evidence="2" id="KW-1185">Reference proteome</keyword>
<comment type="caution">
    <text evidence="1">The sequence shown here is derived from an EMBL/GenBank/DDBJ whole genome shotgun (WGS) entry which is preliminary data.</text>
</comment>
<evidence type="ECO:0000313" key="2">
    <source>
        <dbReference type="Proteomes" id="UP001589894"/>
    </source>
</evidence>
<reference evidence="1 2" key="1">
    <citation type="submission" date="2024-09" db="EMBL/GenBank/DDBJ databases">
        <authorList>
            <person name="Sun Q."/>
            <person name="Mori K."/>
        </authorList>
    </citation>
    <scope>NUCLEOTIDE SEQUENCE [LARGE SCALE GENOMIC DNA]</scope>
    <source>
        <strain evidence="1 2">TBRC 2205</strain>
    </source>
</reference>
<evidence type="ECO:0000313" key="1">
    <source>
        <dbReference type="EMBL" id="MFC0564836.1"/>
    </source>
</evidence>
<sequence>MDALDRLAGPATELLGRVDDLLTGSGAPPEHRIWPLVRRTGTLPGAALAAVAALRPGPPGEAADVVRRPVRAYESAAAALTGPVDWTGPAAEAFAVRRSALAARVSGGADSLAGRLHQTADFAAALAHWAARARDRLARTLAEVLGSAEAVTVVTGGFSDPGGAAARAGAEIGARILAAVVEVQSDGDELLRRYDAVPAESPPFAPDAATAYRWDSTTRVRR</sequence>
<name>A0ABV6NVP4_9ACTN</name>
<organism evidence="1 2">
    <name type="scientific">Plantactinospora siamensis</name>
    <dbReference type="NCBI Taxonomy" id="555372"/>
    <lineage>
        <taxon>Bacteria</taxon>
        <taxon>Bacillati</taxon>
        <taxon>Actinomycetota</taxon>
        <taxon>Actinomycetes</taxon>
        <taxon>Micromonosporales</taxon>
        <taxon>Micromonosporaceae</taxon>
        <taxon>Plantactinospora</taxon>
    </lineage>
</organism>
<proteinExistence type="predicted"/>
<dbReference type="EMBL" id="JBHLUE010000008">
    <property type="protein sequence ID" value="MFC0564836.1"/>
    <property type="molecule type" value="Genomic_DNA"/>
</dbReference>
<dbReference type="Proteomes" id="UP001589894">
    <property type="component" value="Unassembled WGS sequence"/>
</dbReference>